<dbReference type="PRINTS" id="PR00952">
    <property type="entry name" value="TYPE3IMQPROT"/>
</dbReference>
<dbReference type="GO" id="GO:0005886">
    <property type="term" value="C:plasma membrane"/>
    <property type="evidence" value="ECO:0007669"/>
    <property type="project" value="UniProtKB-SubCell"/>
</dbReference>
<keyword evidence="10" id="KW-0282">Flagellum</keyword>
<comment type="caution">
    <text evidence="10">The sequence shown here is derived from an EMBL/GenBank/DDBJ whole genome shotgun (WGS) entry which is preliminary data.</text>
</comment>
<feature type="transmembrane region" description="Helical" evidence="9">
    <location>
        <begin position="51"/>
        <end position="70"/>
    </location>
</feature>
<evidence type="ECO:0000256" key="6">
    <source>
        <dbReference type="ARBA" id="ARBA00022989"/>
    </source>
</evidence>
<keyword evidence="10" id="KW-0966">Cell projection</keyword>
<dbReference type="RefSeq" id="WP_163966318.1">
    <property type="nucleotide sequence ID" value="NZ_JAAIVB010000065.1"/>
</dbReference>
<keyword evidence="5 9" id="KW-0812">Transmembrane</keyword>
<dbReference type="NCBIfam" id="TIGR01402">
    <property type="entry name" value="fliQ"/>
    <property type="match status" value="1"/>
</dbReference>
<dbReference type="InterPro" id="IPR006305">
    <property type="entry name" value="FliQ"/>
</dbReference>
<accession>A0A6B3SQH8</accession>
<keyword evidence="6 9" id="KW-1133">Transmembrane helix</keyword>
<evidence type="ECO:0000256" key="1">
    <source>
        <dbReference type="ARBA" id="ARBA00004651"/>
    </source>
</evidence>
<name>A0A6B3SQH8_9BURK</name>
<keyword evidence="10" id="KW-0969">Cilium</keyword>
<dbReference type="GO" id="GO:0044780">
    <property type="term" value="P:bacterial-type flagellum assembly"/>
    <property type="evidence" value="ECO:0007669"/>
    <property type="project" value="InterPro"/>
</dbReference>
<evidence type="ECO:0000256" key="2">
    <source>
        <dbReference type="ARBA" id="ARBA00006156"/>
    </source>
</evidence>
<keyword evidence="8 9" id="KW-0975">Bacterial flagellum</keyword>
<evidence type="ECO:0000256" key="3">
    <source>
        <dbReference type="ARBA" id="ARBA00021718"/>
    </source>
</evidence>
<dbReference type="GO" id="GO:0009425">
    <property type="term" value="C:bacterial-type flagellum basal body"/>
    <property type="evidence" value="ECO:0007669"/>
    <property type="project" value="UniProtKB-SubCell"/>
</dbReference>
<evidence type="ECO:0000256" key="5">
    <source>
        <dbReference type="ARBA" id="ARBA00022692"/>
    </source>
</evidence>
<sequence>MKSDVALQLMANLLWNALLICGPLLGVTLAVGVLVSVLQVITQIQEMSLTYIPKIIAAVIVLVALGPWMMKRLIAFSTSLISSIPSLL</sequence>
<evidence type="ECO:0000313" key="10">
    <source>
        <dbReference type="EMBL" id="NEX63013.1"/>
    </source>
</evidence>
<comment type="function">
    <text evidence="9">Role in flagellar biosynthesis.</text>
</comment>
<dbReference type="PANTHER" id="PTHR34040:SF2">
    <property type="entry name" value="FLAGELLAR BIOSYNTHETIC PROTEIN FLIQ"/>
    <property type="match status" value="1"/>
</dbReference>
<dbReference type="GO" id="GO:0009306">
    <property type="term" value="P:protein secretion"/>
    <property type="evidence" value="ECO:0007669"/>
    <property type="project" value="InterPro"/>
</dbReference>
<dbReference type="Pfam" id="PF01313">
    <property type="entry name" value="Bac_export_3"/>
    <property type="match status" value="1"/>
</dbReference>
<organism evidence="10 11">
    <name type="scientific">Noviherbaspirillum galbum</name>
    <dbReference type="NCBI Taxonomy" id="2709383"/>
    <lineage>
        <taxon>Bacteria</taxon>
        <taxon>Pseudomonadati</taxon>
        <taxon>Pseudomonadota</taxon>
        <taxon>Betaproteobacteria</taxon>
        <taxon>Burkholderiales</taxon>
        <taxon>Oxalobacteraceae</taxon>
        <taxon>Noviherbaspirillum</taxon>
    </lineage>
</organism>
<keyword evidence="7 9" id="KW-0472">Membrane</keyword>
<comment type="similarity">
    <text evidence="2 9">Belongs to the FliQ/MopD/SpaQ family.</text>
</comment>
<dbReference type="PANTHER" id="PTHR34040">
    <property type="entry name" value="FLAGELLAR BIOSYNTHETIC PROTEIN FLIQ"/>
    <property type="match status" value="1"/>
</dbReference>
<evidence type="ECO:0000256" key="8">
    <source>
        <dbReference type="ARBA" id="ARBA00023143"/>
    </source>
</evidence>
<dbReference type="InterPro" id="IPR002191">
    <property type="entry name" value="Bac_export_3"/>
</dbReference>
<dbReference type="PIRSF" id="PIRSF004669">
    <property type="entry name" value="FliQ"/>
    <property type="match status" value="1"/>
</dbReference>
<dbReference type="AlphaFoldDB" id="A0A6B3SQH8"/>
<keyword evidence="11" id="KW-1185">Reference proteome</keyword>
<proteinExistence type="inferred from homology"/>
<protein>
    <recommendedName>
        <fullName evidence="3 9">Flagellar biosynthetic protein FliQ</fullName>
    </recommendedName>
</protein>
<dbReference type="Proteomes" id="UP000482155">
    <property type="component" value="Unassembled WGS sequence"/>
</dbReference>
<gene>
    <name evidence="9 10" type="primary">fliQ</name>
    <name evidence="10" type="ORF">G3574_18170</name>
</gene>
<reference evidence="10 11" key="1">
    <citation type="submission" date="2020-02" db="EMBL/GenBank/DDBJ databases">
        <authorList>
            <person name="Kim M.K."/>
        </authorList>
    </citation>
    <scope>NUCLEOTIDE SEQUENCE [LARGE SCALE GENOMIC DNA]</scope>
    <source>
        <strain evidence="10 11">17J57-3</strain>
    </source>
</reference>
<evidence type="ECO:0000256" key="7">
    <source>
        <dbReference type="ARBA" id="ARBA00023136"/>
    </source>
</evidence>
<evidence type="ECO:0000256" key="4">
    <source>
        <dbReference type="ARBA" id="ARBA00022475"/>
    </source>
</evidence>
<dbReference type="EMBL" id="JAAIVB010000065">
    <property type="protein sequence ID" value="NEX63013.1"/>
    <property type="molecule type" value="Genomic_DNA"/>
</dbReference>
<feature type="transmembrane region" description="Helical" evidence="9">
    <location>
        <begin position="12"/>
        <end position="39"/>
    </location>
</feature>
<evidence type="ECO:0000256" key="9">
    <source>
        <dbReference type="RuleBase" id="RU364090"/>
    </source>
</evidence>
<keyword evidence="4 9" id="KW-1003">Cell membrane</keyword>
<evidence type="ECO:0000313" key="11">
    <source>
        <dbReference type="Proteomes" id="UP000482155"/>
    </source>
</evidence>
<comment type="subcellular location">
    <subcellularLocation>
        <location evidence="1 9">Cell membrane</location>
        <topology evidence="1">Multi-pass membrane protein</topology>
    </subcellularLocation>
    <subcellularLocation>
        <location evidence="9">Bacterial flagellum basal body</location>
    </subcellularLocation>
</comment>